<keyword evidence="1" id="KW-0805">Transcription regulation</keyword>
<keyword evidence="3" id="KW-1185">Reference proteome</keyword>
<dbReference type="Pfam" id="PF10163">
    <property type="entry name" value="EnY2"/>
    <property type="match status" value="1"/>
</dbReference>
<keyword evidence="1" id="KW-0963">Cytoplasm</keyword>
<name>A0ABQ8KQ66_9APHY</name>
<sequence length="114" mass="13288">MYDPFPRALCSHNSTPAMPRNDGRNDLYPQLLRRMTGHGDYDRLLWVLTQKLNESGWLDDFRDKSKEMARNADSISAETMMTELRPQAEATIPPKVQQEIMTMIRQYLEKQVEG</sequence>
<accession>A0ABQ8KQ66</accession>
<proteinExistence type="inferred from homology"/>
<keyword evidence="1" id="KW-0813">Transport</keyword>
<organism evidence="2 3">
    <name type="scientific">Rhodofomes roseus</name>
    <dbReference type="NCBI Taxonomy" id="34475"/>
    <lineage>
        <taxon>Eukaryota</taxon>
        <taxon>Fungi</taxon>
        <taxon>Dikarya</taxon>
        <taxon>Basidiomycota</taxon>
        <taxon>Agaricomycotina</taxon>
        <taxon>Agaricomycetes</taxon>
        <taxon>Polyporales</taxon>
        <taxon>Rhodofomes</taxon>
    </lineage>
</organism>
<comment type="subunit">
    <text evidence="1">Component of the nuclear pore complex (NPC)-associated TREX-2 complex (transcription and export complex 2), composed of at least SUS1, SAC3, THP1, SEM1, and CDC31. TREX-2 contains 2 SUS1 chains. The TREX-2 complex interacts with the nucleoporin NUP1. Component of the 1.8 MDa SAGA transcription coactivator-HAT complex. SAGA is built of 5 distinct domains with specialized functions. Within the SAGA complex, SUS1, SGF11, SGF73 and UBP8 form an additional subcomplex of SAGA called the DUB module (deubiquitination module). Interacts directly with THP1, SAC3, SGF11, and with the RNA polymerase II.</text>
</comment>
<dbReference type="Proteomes" id="UP000814176">
    <property type="component" value="Unassembled WGS sequence"/>
</dbReference>
<dbReference type="EMBL" id="JADCUA010000004">
    <property type="protein sequence ID" value="KAH9840738.1"/>
    <property type="molecule type" value="Genomic_DNA"/>
</dbReference>
<evidence type="ECO:0000313" key="3">
    <source>
        <dbReference type="Proteomes" id="UP000814176"/>
    </source>
</evidence>
<comment type="similarity">
    <text evidence="1">Belongs to the ENY2 family.</text>
</comment>
<keyword evidence="1" id="KW-0804">Transcription</keyword>
<evidence type="ECO:0000256" key="1">
    <source>
        <dbReference type="HAMAP-Rule" id="MF_03046"/>
    </source>
</evidence>
<comment type="function">
    <text evidence="1">Involved in mRNA export coupled transcription activation by association with both the TREX-2 and the SAGA complexes. At the promoters, SAGA is required for recruitment of the basal transcription machinery. It influences RNA polymerase II transcriptional activity through different activities such as TBP interaction and promoter selectivity, interaction with transcription activators, and chromatin modification through histone acetylation and deubiquitination. Within the SAGA complex, participates to a subcomplex required for deubiquitination of H2B and for the maintenance of steady-state H3 methylation levels. The TREX-2 complex functions in docking export-competent ribonucleoprotein particles (mRNPs) to the nuclear entrance of the nuclear pore complex (nuclear basket). TREX-2 participates in mRNA export and accurate chromatin positioning in the nucleus by tethering genes to the nuclear periphery. May also be involved in cytoplasmic mRNA decay by interaction with components of P-bodies.</text>
</comment>
<evidence type="ECO:0000313" key="2">
    <source>
        <dbReference type="EMBL" id="KAH9840738.1"/>
    </source>
</evidence>
<protein>
    <recommendedName>
        <fullName evidence="1">Transcription and mRNA export factor SUS1</fullName>
    </recommendedName>
</protein>
<keyword evidence="1" id="KW-0653">Protein transport</keyword>
<keyword evidence="1" id="KW-0539">Nucleus</keyword>
<dbReference type="InterPro" id="IPR018783">
    <property type="entry name" value="TF_ENY2"/>
</dbReference>
<reference evidence="2 3" key="1">
    <citation type="journal article" date="2021" name="Environ. Microbiol.">
        <title>Gene family expansions and transcriptome signatures uncover fungal adaptations to wood decay.</title>
        <authorList>
            <person name="Hage H."/>
            <person name="Miyauchi S."/>
            <person name="Viragh M."/>
            <person name="Drula E."/>
            <person name="Min B."/>
            <person name="Chaduli D."/>
            <person name="Navarro D."/>
            <person name="Favel A."/>
            <person name="Norest M."/>
            <person name="Lesage-Meessen L."/>
            <person name="Balint B."/>
            <person name="Merenyi Z."/>
            <person name="de Eugenio L."/>
            <person name="Morin E."/>
            <person name="Martinez A.T."/>
            <person name="Baldrian P."/>
            <person name="Stursova M."/>
            <person name="Martinez M.J."/>
            <person name="Novotny C."/>
            <person name="Magnuson J.K."/>
            <person name="Spatafora J.W."/>
            <person name="Maurice S."/>
            <person name="Pangilinan J."/>
            <person name="Andreopoulos W."/>
            <person name="LaButti K."/>
            <person name="Hundley H."/>
            <person name="Na H."/>
            <person name="Kuo A."/>
            <person name="Barry K."/>
            <person name="Lipzen A."/>
            <person name="Henrissat B."/>
            <person name="Riley R."/>
            <person name="Ahrendt S."/>
            <person name="Nagy L.G."/>
            <person name="Grigoriev I.V."/>
            <person name="Martin F."/>
            <person name="Rosso M.N."/>
        </authorList>
    </citation>
    <scope>NUCLEOTIDE SEQUENCE [LARGE SCALE GENOMIC DNA]</scope>
    <source>
        <strain evidence="2 3">CIRM-BRFM 1785</strain>
    </source>
</reference>
<dbReference type="HAMAP" id="MF_03046">
    <property type="entry name" value="ENY2_Sus1"/>
    <property type="match status" value="1"/>
</dbReference>
<comment type="subcellular location">
    <subcellularLocation>
        <location evidence="1">Nucleus</location>
        <location evidence="1">Nucleoplasm</location>
    </subcellularLocation>
    <subcellularLocation>
        <location evidence="1">Cytoplasm</location>
        <location evidence="1">P-body</location>
    </subcellularLocation>
</comment>
<dbReference type="Gene3D" id="1.10.246.140">
    <property type="match status" value="1"/>
</dbReference>
<dbReference type="InterPro" id="IPR038212">
    <property type="entry name" value="TF_EnY2_sf"/>
</dbReference>
<dbReference type="RefSeq" id="XP_047782204.1">
    <property type="nucleotide sequence ID" value="XM_047922793.1"/>
</dbReference>
<keyword evidence="1" id="KW-0509">mRNA transport</keyword>
<keyword evidence="1" id="KW-0156">Chromatin regulator</keyword>
<keyword evidence="1" id="KW-0010">Activator</keyword>
<dbReference type="GeneID" id="72003525"/>
<comment type="caution">
    <text evidence="2">The sequence shown here is derived from an EMBL/GenBank/DDBJ whole genome shotgun (WGS) entry which is preliminary data.</text>
</comment>
<dbReference type="PANTHER" id="PTHR12514">
    <property type="entry name" value="ENHANCER OF YELLOW 2 TRANSCRIPTION FACTOR"/>
    <property type="match status" value="1"/>
</dbReference>
<gene>
    <name evidence="1" type="primary">SUS1</name>
    <name evidence="2" type="ORF">C8Q71DRAFT_740970</name>
</gene>
<keyword evidence="1" id="KW-0811">Translocation</keyword>